<dbReference type="RefSeq" id="WP_134356088.1">
    <property type="nucleotide sequence ID" value="NZ_CP038033.1"/>
</dbReference>
<name>A0A4P7BVG0_9GAMM</name>
<accession>A0A4P7BVG0</accession>
<reference evidence="2 5" key="1">
    <citation type="submission" date="2019-03" db="EMBL/GenBank/DDBJ databases">
        <title>The genome sequence of Nitrosococcus wardiae strain D1FHST reveals the archetypal metabolic capacity of ammonia-oxidizing Gammaproteobacteria.</title>
        <authorList>
            <person name="Wang L."/>
            <person name="Lim C.K."/>
            <person name="Hanson T.E."/>
            <person name="Dang H."/>
            <person name="Klotz M.G."/>
        </authorList>
    </citation>
    <scope>NUCLEOTIDE SEQUENCE [LARGE SCALE GENOMIC DNA]</scope>
    <source>
        <strain evidence="2 5">D1FHS</strain>
    </source>
</reference>
<dbReference type="AlphaFoldDB" id="A0A4P7BVG0"/>
<proteinExistence type="predicted"/>
<keyword evidence="1" id="KW-0812">Transmembrane</keyword>
<evidence type="ECO:0000256" key="1">
    <source>
        <dbReference type="SAM" id="Phobius"/>
    </source>
</evidence>
<feature type="transmembrane region" description="Helical" evidence="1">
    <location>
        <begin position="7"/>
        <end position="26"/>
    </location>
</feature>
<feature type="transmembrane region" description="Helical" evidence="1">
    <location>
        <begin position="46"/>
        <end position="70"/>
    </location>
</feature>
<keyword evidence="5" id="KW-1185">Reference proteome</keyword>
<evidence type="ECO:0000313" key="5">
    <source>
        <dbReference type="Proteomes" id="UP000294325"/>
    </source>
</evidence>
<keyword evidence="1" id="KW-1133">Transmembrane helix</keyword>
<dbReference type="KEGG" id="nwr:E3U44_19080"/>
<sequence length="163" mass="17889">MLKKVCKIIAVLLAGFIGGAIAPWFLGWLKNATVQSPSNAIAIANTYIVFTTIIFVGITVVLAIAGYVFMQQFSASKESLEKQITEELQEKIQSDEGCGIKLANSILENPDVKRHLKIKLISKVEQLIQERIEDNQVTATKIDRTGAATKQLASQLKGKENDD</sequence>
<gene>
    <name evidence="2" type="ORF">E3U44_00030</name>
    <name evidence="3" type="ORF">E3U44_18990</name>
    <name evidence="4" type="ORF">E3U44_19080</name>
</gene>
<evidence type="ECO:0000313" key="3">
    <source>
        <dbReference type="EMBL" id="QBQ56350.1"/>
    </source>
</evidence>
<dbReference type="EMBL" id="CP038033">
    <property type="protein sequence ID" value="QBQ53070.1"/>
    <property type="molecule type" value="Genomic_DNA"/>
</dbReference>
<evidence type="ECO:0000313" key="2">
    <source>
        <dbReference type="EMBL" id="QBQ53070.1"/>
    </source>
</evidence>
<dbReference type="Proteomes" id="UP000294325">
    <property type="component" value="Chromosome"/>
</dbReference>
<protein>
    <submittedName>
        <fullName evidence="2">Uncharacterized protein</fullName>
    </submittedName>
</protein>
<dbReference type="OrthoDB" id="7065376at2"/>
<evidence type="ECO:0000313" key="4">
    <source>
        <dbReference type="EMBL" id="QBQ56368.1"/>
    </source>
</evidence>
<keyword evidence="1" id="KW-0472">Membrane</keyword>
<dbReference type="KEGG" id="nwr:E3U44_00030"/>
<dbReference type="EMBL" id="CP038033">
    <property type="protein sequence ID" value="QBQ56368.1"/>
    <property type="molecule type" value="Genomic_DNA"/>
</dbReference>
<dbReference type="KEGG" id="nwr:E3U44_18990"/>
<organism evidence="2 5">
    <name type="scientific">Nitrosococcus wardiae</name>
    <dbReference type="NCBI Taxonomy" id="1814290"/>
    <lineage>
        <taxon>Bacteria</taxon>
        <taxon>Pseudomonadati</taxon>
        <taxon>Pseudomonadota</taxon>
        <taxon>Gammaproteobacteria</taxon>
        <taxon>Chromatiales</taxon>
        <taxon>Chromatiaceae</taxon>
        <taxon>Nitrosococcus</taxon>
    </lineage>
</organism>
<dbReference type="EMBL" id="CP038033">
    <property type="protein sequence ID" value="QBQ56350.1"/>
    <property type="molecule type" value="Genomic_DNA"/>
</dbReference>